<name>A0A6B2LX98_9BACT</name>
<dbReference type="EMBL" id="JAAGNX010000001">
    <property type="protein sequence ID" value="NDV61151.1"/>
    <property type="molecule type" value="Genomic_DNA"/>
</dbReference>
<protein>
    <submittedName>
        <fullName evidence="1">Small basic protein</fullName>
    </submittedName>
</protein>
<reference evidence="1 2" key="1">
    <citation type="submission" date="2020-02" db="EMBL/GenBank/DDBJ databases">
        <title>Albibacoteraceae fam. nov., the first described family within the subdivision 4 Verrucomicrobia.</title>
        <authorList>
            <person name="Xi F."/>
        </authorList>
    </citation>
    <scope>NUCLEOTIDE SEQUENCE [LARGE SCALE GENOMIC DNA]</scope>
    <source>
        <strain evidence="1 2">CK1056</strain>
    </source>
</reference>
<gene>
    <name evidence="1" type="ORF">G0Q06_01665</name>
</gene>
<proteinExistence type="predicted"/>
<dbReference type="AlphaFoldDB" id="A0A6B2LX98"/>
<sequence length="52" mass="5927">MSQHPSFKVGAATGKKRRNVLKRFERVSLLQKRGEWKDGDRVTGLVKTKADD</sequence>
<dbReference type="RefSeq" id="WP_163961820.1">
    <property type="nucleotide sequence ID" value="NZ_JAAGNX010000001.1"/>
</dbReference>
<dbReference type="InterPro" id="IPR026405">
    <property type="entry name" value="Chlam/Ver/Plancto_rRNA"/>
</dbReference>
<organism evidence="1 2">
    <name type="scientific">Oceanipulchritudo coccoides</name>
    <dbReference type="NCBI Taxonomy" id="2706888"/>
    <lineage>
        <taxon>Bacteria</taxon>
        <taxon>Pseudomonadati</taxon>
        <taxon>Verrucomicrobiota</taxon>
        <taxon>Opitutia</taxon>
        <taxon>Puniceicoccales</taxon>
        <taxon>Oceanipulchritudinaceae</taxon>
        <taxon>Oceanipulchritudo</taxon>
    </lineage>
</organism>
<keyword evidence="2" id="KW-1185">Reference proteome</keyword>
<dbReference type="Proteomes" id="UP000478417">
    <property type="component" value="Unassembled WGS sequence"/>
</dbReference>
<evidence type="ECO:0000313" key="2">
    <source>
        <dbReference type="Proteomes" id="UP000478417"/>
    </source>
</evidence>
<evidence type="ECO:0000313" key="1">
    <source>
        <dbReference type="EMBL" id="NDV61151.1"/>
    </source>
</evidence>
<accession>A0A6B2LX98</accession>
<dbReference type="NCBIfam" id="TIGR04137">
    <property type="entry name" value="Chlam_Ver_rRNA"/>
    <property type="match status" value="1"/>
</dbReference>
<comment type="caution">
    <text evidence="1">The sequence shown here is derived from an EMBL/GenBank/DDBJ whole genome shotgun (WGS) entry which is preliminary data.</text>
</comment>